<dbReference type="AlphaFoldDB" id="A0A0J9XGV6"/>
<feature type="compositionally biased region" description="Basic and acidic residues" evidence="1">
    <location>
        <begin position="818"/>
        <end position="829"/>
    </location>
</feature>
<feature type="compositionally biased region" description="Polar residues" evidence="1">
    <location>
        <begin position="774"/>
        <end position="786"/>
    </location>
</feature>
<evidence type="ECO:0000313" key="3">
    <source>
        <dbReference type="Proteomes" id="UP000242525"/>
    </source>
</evidence>
<dbReference type="InterPro" id="IPR012340">
    <property type="entry name" value="NA-bd_OB-fold"/>
</dbReference>
<dbReference type="Proteomes" id="UP000242525">
    <property type="component" value="Unassembled WGS sequence"/>
</dbReference>
<feature type="compositionally biased region" description="Basic and acidic residues" evidence="1">
    <location>
        <begin position="725"/>
        <end position="744"/>
    </location>
</feature>
<protein>
    <submittedName>
        <fullName evidence="2">Uncharacterized protein</fullName>
    </submittedName>
</protein>
<dbReference type="Gene3D" id="2.40.50.140">
    <property type="entry name" value="Nucleic acid-binding proteins"/>
    <property type="match status" value="1"/>
</dbReference>
<feature type="region of interest" description="Disordered" evidence="1">
    <location>
        <begin position="262"/>
        <end position="344"/>
    </location>
</feature>
<feature type="compositionally biased region" description="Polar residues" evidence="1">
    <location>
        <begin position="794"/>
        <end position="806"/>
    </location>
</feature>
<feature type="compositionally biased region" description="Basic and acidic residues" evidence="1">
    <location>
        <begin position="882"/>
        <end position="900"/>
    </location>
</feature>
<name>A0A0J9XGV6_GEOCN</name>
<feature type="compositionally biased region" description="Polar residues" evidence="1">
    <location>
        <begin position="843"/>
        <end position="854"/>
    </location>
</feature>
<comment type="caution">
    <text evidence="2">The sequence shown here is derived from an EMBL/GenBank/DDBJ whole genome shotgun (WGS) entry which is preliminary data.</text>
</comment>
<feature type="compositionally biased region" description="Low complexity" evidence="1">
    <location>
        <begin position="857"/>
        <end position="870"/>
    </location>
</feature>
<evidence type="ECO:0000256" key="1">
    <source>
        <dbReference type="SAM" id="MobiDB-lite"/>
    </source>
</evidence>
<keyword evidence="3" id="KW-1185">Reference proteome</keyword>
<accession>A0A0J9XGV6</accession>
<feature type="compositionally biased region" description="Polar residues" evidence="1">
    <location>
        <begin position="511"/>
        <end position="525"/>
    </location>
</feature>
<feature type="compositionally biased region" description="Polar residues" evidence="1">
    <location>
        <begin position="913"/>
        <end position="928"/>
    </location>
</feature>
<organism evidence="2 3">
    <name type="scientific">Geotrichum candidum</name>
    <name type="common">Oospora lactis</name>
    <name type="synonym">Dipodascus geotrichum</name>
    <dbReference type="NCBI Taxonomy" id="1173061"/>
    <lineage>
        <taxon>Eukaryota</taxon>
        <taxon>Fungi</taxon>
        <taxon>Dikarya</taxon>
        <taxon>Ascomycota</taxon>
        <taxon>Saccharomycotina</taxon>
        <taxon>Dipodascomycetes</taxon>
        <taxon>Dipodascales</taxon>
        <taxon>Dipodascaceae</taxon>
        <taxon>Geotrichum</taxon>
    </lineage>
</organism>
<feature type="region of interest" description="Disordered" evidence="1">
    <location>
        <begin position="725"/>
        <end position="928"/>
    </location>
</feature>
<feature type="region of interest" description="Disordered" evidence="1">
    <location>
        <begin position="378"/>
        <end position="420"/>
    </location>
</feature>
<feature type="region of interest" description="Disordered" evidence="1">
    <location>
        <begin position="489"/>
        <end position="525"/>
    </location>
</feature>
<feature type="compositionally biased region" description="Low complexity" evidence="1">
    <location>
        <begin position="279"/>
        <end position="293"/>
    </location>
</feature>
<sequence>MTDNDLTIYDEQYYILSATFNRLVPLFCADLAMLQSFPQAYGRPPTDRGYHVNGRAFSPPFLFGNHPINYVTLTGRCRDVQVLGDAGERGFSAVILSLTDDTGGQPVEAIYARTDCTGPASGGGGMKIADYINKNMTLTGYLTRSERFNRTQMKLIKAPDIFPVSEAVAAIAVKSGQSGGSTLTKSLAKGSWENEDGEDVLAEELRRSARTLQFRREVLARPWVLNQDDMDGVLSGVLAAKSAGALRPEEFLEQIAAAEAATNKPDKDFTEKLGSVPPSTSSASETEENLNLSANDKTAQAEKKSCGYDDDDGFEDDGLSVTDSASNDEDEGDCDNQGTGSLGLGLASQKEGVARGLVLSRRGNVLELRDTGVYSSDVMSSARWGASSDEEYGSDVGKQASKKNESPVPKKRKVDSELLSREMPPVSVSLEQQNASGIKVPEVSGNSVVDWDSDEAYGFTDIDNEELTRAVQEEEEQEQLRASRLLTTGSSYLEKQPPPPGVVLPPSGLSRQHSTSSQAQAQGSLSFPVLQRQEGTRSIAAQSHSSISVSPGELNSGSVLGKHQQAMNPARAINLQTDKEPKLSTSTTEHVSSRLGTRANTDIITNHTDSKVDPTSSVLIISDSDNEDEVVDWSDDDNDIDEKAPVLAAVAPQLQVRSMPLPIQSVVNNSVRQQPPPPGVDISAFGLPRPPPAGAAKTFAYGDNDYFDDIDDIGGDLTDEDGLIKEFEERKRQKREGNSKDTKQQEQSGRSPETSAQSEEEGQAGTQDVVDWSGSDNELASDSDGSASVAEVMVTQTHFNANQLKSSPPPLPHPVSTEPEKFPESDRDSIAWSTRSKSPDQPFRTQASLQSQREASVRSTPSLPPRSSSVWSDNHGNSKASYIDEKRQPNDPQRPKHEQCKVAASGLPVNSVPLKSSNSWLPDATRNTSQLSSAAATNGEDDLIYEPQDPNSDDFIADAFSSTPAETNMANTAYYRMVAEPGSATRQRLGYCVLEFIRMQPEHRASRSDILYNSDLVHYTYIAQEHDPKNISPDLTHEEILDEVLQKHAQHGYIFVSTPPTNRGGGGGAAATIVAPGSGIAENHYEALGAWNLMAPLTKILGTPIGSRQIKLAYLVDTLTKVRTLRRRGVVTIAPPLVRDLVDGILAADTGVWASDRVGGVWHRQD</sequence>
<gene>
    <name evidence="2" type="ORF">BN980_GECA16s00901g</name>
</gene>
<feature type="compositionally biased region" description="Polar residues" evidence="1">
    <location>
        <begin position="871"/>
        <end position="880"/>
    </location>
</feature>
<feature type="compositionally biased region" description="Acidic residues" evidence="1">
    <location>
        <begin position="308"/>
        <end position="318"/>
    </location>
</feature>
<dbReference type="EMBL" id="CCBN010000016">
    <property type="protein sequence ID" value="CDO56655.1"/>
    <property type="molecule type" value="Genomic_DNA"/>
</dbReference>
<proteinExistence type="predicted"/>
<evidence type="ECO:0000313" key="2">
    <source>
        <dbReference type="EMBL" id="CDO56655.1"/>
    </source>
</evidence>
<feature type="region of interest" description="Disordered" evidence="1">
    <location>
        <begin position="670"/>
        <end position="689"/>
    </location>
</feature>
<feature type="compositionally biased region" description="Polar residues" evidence="1">
    <location>
        <begin position="745"/>
        <end position="757"/>
    </location>
</feature>
<reference evidence="2" key="1">
    <citation type="submission" date="2014-03" db="EMBL/GenBank/DDBJ databases">
        <authorList>
            <person name="Casaregola S."/>
        </authorList>
    </citation>
    <scope>NUCLEOTIDE SEQUENCE [LARGE SCALE GENOMIC DNA]</scope>
    <source>
        <strain evidence="2">CLIB 918</strain>
    </source>
</reference>